<accession>A0A518IPR4</accession>
<organism evidence="2 3">
    <name type="scientific">Rosistilla oblonga</name>
    <dbReference type="NCBI Taxonomy" id="2527990"/>
    <lineage>
        <taxon>Bacteria</taxon>
        <taxon>Pseudomonadati</taxon>
        <taxon>Planctomycetota</taxon>
        <taxon>Planctomycetia</taxon>
        <taxon>Pirellulales</taxon>
        <taxon>Pirellulaceae</taxon>
        <taxon>Rosistilla</taxon>
    </lineage>
</organism>
<gene>
    <name evidence="2" type="ORF">Mal33_10470</name>
</gene>
<feature type="compositionally biased region" description="Basic and acidic residues" evidence="1">
    <location>
        <begin position="25"/>
        <end position="38"/>
    </location>
</feature>
<reference evidence="2 3" key="1">
    <citation type="submission" date="2019-02" db="EMBL/GenBank/DDBJ databases">
        <title>Deep-cultivation of Planctomycetes and their phenomic and genomic characterization uncovers novel biology.</title>
        <authorList>
            <person name="Wiegand S."/>
            <person name="Jogler M."/>
            <person name="Boedeker C."/>
            <person name="Pinto D."/>
            <person name="Vollmers J."/>
            <person name="Rivas-Marin E."/>
            <person name="Kohn T."/>
            <person name="Peeters S.H."/>
            <person name="Heuer A."/>
            <person name="Rast P."/>
            <person name="Oberbeckmann S."/>
            <person name="Bunk B."/>
            <person name="Jeske O."/>
            <person name="Meyerdierks A."/>
            <person name="Storesund J.E."/>
            <person name="Kallscheuer N."/>
            <person name="Luecker S."/>
            <person name="Lage O.M."/>
            <person name="Pohl T."/>
            <person name="Merkel B.J."/>
            <person name="Hornburger P."/>
            <person name="Mueller R.-W."/>
            <person name="Bruemmer F."/>
            <person name="Labrenz M."/>
            <person name="Spormann A.M."/>
            <person name="Op den Camp H."/>
            <person name="Overmann J."/>
            <person name="Amann R."/>
            <person name="Jetten M.S.M."/>
            <person name="Mascher T."/>
            <person name="Medema M.H."/>
            <person name="Devos D.P."/>
            <person name="Kaster A.-K."/>
            <person name="Ovreas L."/>
            <person name="Rohde M."/>
            <person name="Galperin M.Y."/>
            <person name="Jogler C."/>
        </authorList>
    </citation>
    <scope>NUCLEOTIDE SEQUENCE [LARGE SCALE GENOMIC DNA]</scope>
    <source>
        <strain evidence="2 3">Mal33</strain>
    </source>
</reference>
<feature type="region of interest" description="Disordered" evidence="1">
    <location>
        <begin position="1"/>
        <end position="38"/>
    </location>
</feature>
<dbReference type="AlphaFoldDB" id="A0A518IPR4"/>
<dbReference type="EMBL" id="CP036318">
    <property type="protein sequence ID" value="QDV55078.1"/>
    <property type="molecule type" value="Genomic_DNA"/>
</dbReference>
<name>A0A518IPR4_9BACT</name>
<feature type="compositionally biased region" description="Polar residues" evidence="1">
    <location>
        <begin position="1"/>
        <end position="10"/>
    </location>
</feature>
<sequence>MSSPDGTGSVVTAMIGSTVPSRLQQENDRGESYPEEVHRKNYSGRAFLPLNRADAGLSLGI</sequence>
<evidence type="ECO:0000313" key="3">
    <source>
        <dbReference type="Proteomes" id="UP000316770"/>
    </source>
</evidence>
<evidence type="ECO:0000313" key="2">
    <source>
        <dbReference type="EMBL" id="QDV55078.1"/>
    </source>
</evidence>
<protein>
    <submittedName>
        <fullName evidence="2">Uncharacterized protein</fullName>
    </submittedName>
</protein>
<evidence type="ECO:0000256" key="1">
    <source>
        <dbReference type="SAM" id="MobiDB-lite"/>
    </source>
</evidence>
<keyword evidence="3" id="KW-1185">Reference proteome</keyword>
<proteinExistence type="predicted"/>
<dbReference type="Proteomes" id="UP000316770">
    <property type="component" value="Chromosome"/>
</dbReference>